<evidence type="ECO:0000313" key="9">
    <source>
        <dbReference type="Proteomes" id="UP001218218"/>
    </source>
</evidence>
<keyword evidence="9" id="KW-1185">Reference proteome</keyword>
<evidence type="ECO:0000256" key="5">
    <source>
        <dbReference type="ARBA" id="ARBA00023277"/>
    </source>
</evidence>
<keyword evidence="5" id="KW-0119">Carbohydrate metabolism</keyword>
<feature type="chain" id="PRO_5042270019" evidence="7">
    <location>
        <begin position="30"/>
        <end position="242"/>
    </location>
</feature>
<comment type="caution">
    <text evidence="8">The sequence shown here is derived from an EMBL/GenBank/DDBJ whole genome shotgun (WGS) entry which is preliminary data.</text>
</comment>
<accession>A0AAD6ZLC9</accession>
<comment type="subcellular location">
    <subcellularLocation>
        <location evidence="1">Secreted</location>
    </subcellularLocation>
</comment>
<proteinExistence type="predicted"/>
<dbReference type="AlphaFoldDB" id="A0AAD6ZLC9"/>
<protein>
    <submittedName>
        <fullName evidence="8">Uncharacterized protein</fullName>
    </submittedName>
</protein>
<sequence>MRPTPTALLLAAATLIGLTTISIPHSVTANRTAGCGTTTGSTKVLVDPNGVGGAWAGANYSEATFPEGLQFVSDLLDVIRAGWWIDNSRGLSIGGGFVNTIACAPIGGNFGASPPALVPSSFYTDNGGVSGQRGPCTRGRTPLPVPEIHGGSDTDVLYAGGAEEGGTEPAIVEGESLSRWATRNGCTGANMTEMLFSGDVHHSSWACAGVGVEEASVLRHWKDDMRHCWPSTSLDFSEIAAG</sequence>
<keyword evidence="4" id="KW-0378">Hydrolase</keyword>
<reference evidence="8" key="1">
    <citation type="submission" date="2023-03" db="EMBL/GenBank/DDBJ databases">
        <title>Massive genome expansion in bonnet fungi (Mycena s.s.) driven by repeated elements and novel gene families across ecological guilds.</title>
        <authorList>
            <consortium name="Lawrence Berkeley National Laboratory"/>
            <person name="Harder C.B."/>
            <person name="Miyauchi S."/>
            <person name="Viragh M."/>
            <person name="Kuo A."/>
            <person name="Thoen E."/>
            <person name="Andreopoulos B."/>
            <person name="Lu D."/>
            <person name="Skrede I."/>
            <person name="Drula E."/>
            <person name="Henrissat B."/>
            <person name="Morin E."/>
            <person name="Kohler A."/>
            <person name="Barry K."/>
            <person name="LaButti K."/>
            <person name="Morin E."/>
            <person name="Salamov A."/>
            <person name="Lipzen A."/>
            <person name="Mereny Z."/>
            <person name="Hegedus B."/>
            <person name="Baldrian P."/>
            <person name="Stursova M."/>
            <person name="Weitz H."/>
            <person name="Taylor A."/>
            <person name="Grigoriev I.V."/>
            <person name="Nagy L.G."/>
            <person name="Martin F."/>
            <person name="Kauserud H."/>
        </authorList>
    </citation>
    <scope>NUCLEOTIDE SEQUENCE</scope>
    <source>
        <strain evidence="8">CBHHK002</strain>
    </source>
</reference>
<dbReference type="PANTHER" id="PTHR38050:SF2">
    <property type="entry name" value="FERULOYL ESTERASE C-RELATED"/>
    <property type="match status" value="1"/>
</dbReference>
<dbReference type="GO" id="GO:0005576">
    <property type="term" value="C:extracellular region"/>
    <property type="evidence" value="ECO:0007669"/>
    <property type="project" value="UniProtKB-SubCell"/>
</dbReference>
<gene>
    <name evidence="8" type="ORF">DFH08DRAFT_1084610</name>
</gene>
<evidence type="ECO:0000313" key="8">
    <source>
        <dbReference type="EMBL" id="KAJ7327964.1"/>
    </source>
</evidence>
<evidence type="ECO:0000256" key="3">
    <source>
        <dbReference type="ARBA" id="ARBA00022729"/>
    </source>
</evidence>
<dbReference type="GO" id="GO:0030600">
    <property type="term" value="F:feruloyl esterase activity"/>
    <property type="evidence" value="ECO:0007669"/>
    <property type="project" value="InterPro"/>
</dbReference>
<dbReference type="InterPro" id="IPR043595">
    <property type="entry name" value="FaeB/C/D"/>
</dbReference>
<evidence type="ECO:0000256" key="7">
    <source>
        <dbReference type="SAM" id="SignalP"/>
    </source>
</evidence>
<organism evidence="8 9">
    <name type="scientific">Mycena albidolilacea</name>
    <dbReference type="NCBI Taxonomy" id="1033008"/>
    <lineage>
        <taxon>Eukaryota</taxon>
        <taxon>Fungi</taxon>
        <taxon>Dikarya</taxon>
        <taxon>Basidiomycota</taxon>
        <taxon>Agaricomycotina</taxon>
        <taxon>Agaricomycetes</taxon>
        <taxon>Agaricomycetidae</taxon>
        <taxon>Agaricales</taxon>
        <taxon>Marasmiineae</taxon>
        <taxon>Mycenaceae</taxon>
        <taxon>Mycena</taxon>
    </lineage>
</organism>
<keyword evidence="6" id="KW-0624">Polysaccharide degradation</keyword>
<dbReference type="PANTHER" id="PTHR38050">
    <property type="match status" value="1"/>
</dbReference>
<evidence type="ECO:0000256" key="2">
    <source>
        <dbReference type="ARBA" id="ARBA00022525"/>
    </source>
</evidence>
<dbReference type="EMBL" id="JARIHO010000040">
    <property type="protein sequence ID" value="KAJ7327964.1"/>
    <property type="molecule type" value="Genomic_DNA"/>
</dbReference>
<name>A0AAD6ZLC9_9AGAR</name>
<evidence type="ECO:0000256" key="1">
    <source>
        <dbReference type="ARBA" id="ARBA00004613"/>
    </source>
</evidence>
<keyword evidence="2" id="KW-0964">Secreted</keyword>
<evidence type="ECO:0000256" key="4">
    <source>
        <dbReference type="ARBA" id="ARBA00022801"/>
    </source>
</evidence>
<keyword evidence="3 7" id="KW-0732">Signal</keyword>
<feature type="signal peptide" evidence="7">
    <location>
        <begin position="1"/>
        <end position="29"/>
    </location>
</feature>
<evidence type="ECO:0000256" key="6">
    <source>
        <dbReference type="ARBA" id="ARBA00023326"/>
    </source>
</evidence>
<dbReference type="Proteomes" id="UP001218218">
    <property type="component" value="Unassembled WGS sequence"/>
</dbReference>
<dbReference type="GO" id="GO:0000272">
    <property type="term" value="P:polysaccharide catabolic process"/>
    <property type="evidence" value="ECO:0007669"/>
    <property type="project" value="UniProtKB-KW"/>
</dbReference>